<dbReference type="Proteomes" id="UP000183687">
    <property type="component" value="Unassembled WGS sequence"/>
</dbReference>
<evidence type="ECO:0000256" key="8">
    <source>
        <dbReference type="ARBA" id="ARBA00022840"/>
    </source>
</evidence>
<evidence type="ECO:0000256" key="2">
    <source>
        <dbReference type="ARBA" id="ARBA00006997"/>
    </source>
</evidence>
<dbReference type="AlphaFoldDB" id="A0AB38A577"/>
<feature type="binding site" evidence="11">
    <location>
        <position position="92"/>
    </location>
    <ligand>
        <name>substrate</name>
    </ligand>
</feature>
<feature type="binding site" evidence="11">
    <location>
        <position position="28"/>
    </location>
    <ligand>
        <name>Mg(2+)</name>
        <dbReference type="ChEBI" id="CHEBI:18420"/>
    </ligand>
</feature>
<evidence type="ECO:0000256" key="9">
    <source>
        <dbReference type="ARBA" id="ARBA00023141"/>
    </source>
</evidence>
<evidence type="ECO:0000256" key="3">
    <source>
        <dbReference type="ARBA" id="ARBA00012154"/>
    </source>
</evidence>
<keyword evidence="5 11" id="KW-0808">Transferase</keyword>
<keyword evidence="8 11" id="KW-0067">ATP-binding</keyword>
<proteinExistence type="inferred from homology"/>
<comment type="caution">
    <text evidence="11">Lacks conserved residue(s) required for the propagation of feature annotation.</text>
</comment>
<dbReference type="InterPro" id="IPR023000">
    <property type="entry name" value="Shikimate_kinase_CS"/>
</dbReference>
<evidence type="ECO:0000313" key="13">
    <source>
        <dbReference type="Proteomes" id="UP000183687"/>
    </source>
</evidence>
<evidence type="ECO:0000256" key="1">
    <source>
        <dbReference type="ARBA" id="ARBA00004842"/>
    </source>
</evidence>
<evidence type="ECO:0000256" key="10">
    <source>
        <dbReference type="ARBA" id="ARBA00048567"/>
    </source>
</evidence>
<keyword evidence="11" id="KW-0963">Cytoplasm</keyword>
<dbReference type="EMBL" id="FNSH01000001">
    <property type="protein sequence ID" value="SEB47808.1"/>
    <property type="molecule type" value="Genomic_DNA"/>
</dbReference>
<reference evidence="12 13" key="1">
    <citation type="submission" date="2016-10" db="EMBL/GenBank/DDBJ databases">
        <authorList>
            <person name="Varghese N."/>
            <person name="Submissions S."/>
        </authorList>
    </citation>
    <scope>NUCLEOTIDE SEQUENCE [LARGE SCALE GENOMIC DNA]</scope>
    <source>
        <strain evidence="12 13">DSM 20586</strain>
    </source>
</reference>
<comment type="caution">
    <text evidence="12">The sequence shown here is derived from an EMBL/GenBank/DDBJ whole genome shotgun (WGS) entry which is preliminary data.</text>
</comment>
<dbReference type="PANTHER" id="PTHR21087">
    <property type="entry name" value="SHIKIMATE KINASE"/>
    <property type="match status" value="1"/>
</dbReference>
<evidence type="ECO:0000256" key="5">
    <source>
        <dbReference type="ARBA" id="ARBA00022679"/>
    </source>
</evidence>
<keyword evidence="11" id="KW-0460">Magnesium</keyword>
<comment type="subcellular location">
    <subcellularLocation>
        <location evidence="11">Cytoplasm</location>
    </subcellularLocation>
</comment>
<dbReference type="InterPro" id="IPR000623">
    <property type="entry name" value="Shikimate_kinase/TSH1"/>
</dbReference>
<dbReference type="GO" id="GO:0009073">
    <property type="term" value="P:aromatic amino acid family biosynthetic process"/>
    <property type="evidence" value="ECO:0007669"/>
    <property type="project" value="UniProtKB-KW"/>
</dbReference>
<dbReference type="PRINTS" id="PR01100">
    <property type="entry name" value="SHIKIMTKNASE"/>
</dbReference>
<dbReference type="GO" id="GO:0008652">
    <property type="term" value="P:amino acid biosynthetic process"/>
    <property type="evidence" value="ECO:0007669"/>
    <property type="project" value="UniProtKB-KW"/>
</dbReference>
<feature type="binding site" evidence="11">
    <location>
        <begin position="24"/>
        <end position="29"/>
    </location>
    <ligand>
        <name>ATP</name>
        <dbReference type="ChEBI" id="CHEBI:30616"/>
    </ligand>
</feature>
<comment type="function">
    <text evidence="11">Catalyzes the specific phosphorylation of the 3-hydroxyl group of shikimic acid using ATP as a cosubstrate.</text>
</comment>
<dbReference type="GO" id="GO:0004765">
    <property type="term" value="F:shikimate kinase activity"/>
    <property type="evidence" value="ECO:0007669"/>
    <property type="project" value="UniProtKB-UniRule"/>
</dbReference>
<evidence type="ECO:0000256" key="7">
    <source>
        <dbReference type="ARBA" id="ARBA00022777"/>
    </source>
</evidence>
<dbReference type="GO" id="GO:0005829">
    <property type="term" value="C:cytosol"/>
    <property type="evidence" value="ECO:0007669"/>
    <property type="project" value="TreeGrafter"/>
</dbReference>
<comment type="catalytic activity">
    <reaction evidence="10 11">
        <text>shikimate + ATP = 3-phosphoshikimate + ADP + H(+)</text>
        <dbReference type="Rhea" id="RHEA:13121"/>
        <dbReference type="ChEBI" id="CHEBI:15378"/>
        <dbReference type="ChEBI" id="CHEBI:30616"/>
        <dbReference type="ChEBI" id="CHEBI:36208"/>
        <dbReference type="ChEBI" id="CHEBI:145989"/>
        <dbReference type="ChEBI" id="CHEBI:456216"/>
        <dbReference type="EC" id="2.7.1.71"/>
    </reaction>
</comment>
<feature type="binding site" evidence="11">
    <location>
        <position position="130"/>
    </location>
    <ligand>
        <name>ATP</name>
        <dbReference type="ChEBI" id="CHEBI:30616"/>
    </ligand>
</feature>
<evidence type="ECO:0000313" key="12">
    <source>
        <dbReference type="EMBL" id="SEB47808.1"/>
    </source>
</evidence>
<comment type="pathway">
    <text evidence="1 11">Metabolic intermediate biosynthesis; chorismate biosynthesis; chorismate from D-erythrose 4-phosphate and phosphoenolpyruvate: step 5/7.</text>
</comment>
<sequence>MQRPERGYIVHKGCDHVFFVGFFGAGKSTLARNIGHMFSRSFTDTDRIIERMYHCSLAQMYADGGEKALRQAETSALQSLQSQKSLLVSCGGGIVESELNCQLMHEMGIVVYLDGTLSDSLKQIQRTDRRPDLTLCSSPEELFERRRPLYQNAADYSICITDKTFDEVAQITAQLLWEKGLL</sequence>
<keyword evidence="9 11" id="KW-0057">Aromatic amino acid biosynthesis</keyword>
<dbReference type="HAMAP" id="MF_00109">
    <property type="entry name" value="Shikimate_kinase"/>
    <property type="match status" value="1"/>
</dbReference>
<dbReference type="PROSITE" id="PS01128">
    <property type="entry name" value="SHIKIMATE_KINASE"/>
    <property type="match status" value="1"/>
</dbReference>
<dbReference type="InterPro" id="IPR027417">
    <property type="entry name" value="P-loop_NTPase"/>
</dbReference>
<dbReference type="GO" id="GO:0005524">
    <property type="term" value="F:ATP binding"/>
    <property type="evidence" value="ECO:0007669"/>
    <property type="project" value="UniProtKB-UniRule"/>
</dbReference>
<dbReference type="CDD" id="cd00464">
    <property type="entry name" value="SK"/>
    <property type="match status" value="1"/>
</dbReference>
<feature type="binding site" evidence="11">
    <location>
        <position position="70"/>
    </location>
    <ligand>
        <name>substrate</name>
    </ligand>
</feature>
<gene>
    <name evidence="11" type="primary">aroK</name>
    <name evidence="12" type="ORF">SAMN04489746_0350</name>
</gene>
<comment type="similarity">
    <text evidence="2 11">Belongs to the shikimate kinase family.</text>
</comment>
<dbReference type="Gene3D" id="3.40.50.300">
    <property type="entry name" value="P-loop containing nucleotide triphosphate hydrolases"/>
    <property type="match status" value="1"/>
</dbReference>
<evidence type="ECO:0000256" key="6">
    <source>
        <dbReference type="ARBA" id="ARBA00022741"/>
    </source>
</evidence>
<organism evidence="12 13">
    <name type="scientific">Atopobium minutum</name>
    <dbReference type="NCBI Taxonomy" id="1381"/>
    <lineage>
        <taxon>Bacteria</taxon>
        <taxon>Bacillati</taxon>
        <taxon>Actinomycetota</taxon>
        <taxon>Coriobacteriia</taxon>
        <taxon>Coriobacteriales</taxon>
        <taxon>Atopobiaceae</taxon>
        <taxon>Atopobium</taxon>
    </lineage>
</organism>
<dbReference type="EC" id="2.7.1.71" evidence="3 11"/>
<evidence type="ECO:0000256" key="4">
    <source>
        <dbReference type="ARBA" id="ARBA00022605"/>
    </source>
</evidence>
<keyword evidence="11" id="KW-0479">Metal-binding</keyword>
<dbReference type="GO" id="GO:0000287">
    <property type="term" value="F:magnesium ion binding"/>
    <property type="evidence" value="ECO:0007669"/>
    <property type="project" value="UniProtKB-UniRule"/>
</dbReference>
<feature type="binding site" evidence="11">
    <location>
        <position position="46"/>
    </location>
    <ligand>
        <name>substrate</name>
    </ligand>
</feature>
<name>A0AB38A577_9ACTN</name>
<evidence type="ECO:0000256" key="11">
    <source>
        <dbReference type="HAMAP-Rule" id="MF_00109"/>
    </source>
</evidence>
<comment type="cofactor">
    <cofactor evidence="11">
        <name>Mg(2+)</name>
        <dbReference type="ChEBI" id="CHEBI:18420"/>
    </cofactor>
    <text evidence="11">Binds 1 Mg(2+) ion per subunit.</text>
</comment>
<dbReference type="PANTHER" id="PTHR21087:SF16">
    <property type="entry name" value="SHIKIMATE KINASE 1, CHLOROPLASTIC"/>
    <property type="match status" value="1"/>
</dbReference>
<protein>
    <recommendedName>
        <fullName evidence="3 11">Shikimate kinase</fullName>
        <shortName evidence="11">SK</shortName>
        <ecNumber evidence="3 11">2.7.1.71</ecNumber>
    </recommendedName>
</protein>
<accession>A0AB38A577</accession>
<comment type="subunit">
    <text evidence="11">Monomer.</text>
</comment>
<dbReference type="InterPro" id="IPR031322">
    <property type="entry name" value="Shikimate/glucono_kinase"/>
</dbReference>
<dbReference type="SUPFAM" id="SSF52540">
    <property type="entry name" value="P-loop containing nucleoside triphosphate hydrolases"/>
    <property type="match status" value="1"/>
</dbReference>
<dbReference type="Pfam" id="PF01202">
    <property type="entry name" value="SKI"/>
    <property type="match status" value="1"/>
</dbReference>
<keyword evidence="7 11" id="KW-0418">Kinase</keyword>
<dbReference type="RefSeq" id="WP_002563471.1">
    <property type="nucleotide sequence ID" value="NZ_CALJSN010000006.1"/>
</dbReference>
<keyword evidence="6 11" id="KW-0547">Nucleotide-binding</keyword>
<keyword evidence="4 11" id="KW-0028">Amino-acid biosynthesis</keyword>
<feature type="binding site" evidence="11">
    <location>
        <position position="146"/>
    </location>
    <ligand>
        <name>substrate</name>
    </ligand>
</feature>
<dbReference type="GO" id="GO:0009423">
    <property type="term" value="P:chorismate biosynthetic process"/>
    <property type="evidence" value="ECO:0007669"/>
    <property type="project" value="UniProtKB-UniRule"/>
</dbReference>